<feature type="region of interest" description="Disordered" evidence="1">
    <location>
        <begin position="1"/>
        <end position="53"/>
    </location>
</feature>
<comment type="caution">
    <text evidence="2">The sequence shown here is derived from an EMBL/GenBank/DDBJ whole genome shotgun (WGS) entry which is preliminary data.</text>
</comment>
<dbReference type="RefSeq" id="WP_151139334.1">
    <property type="nucleotide sequence ID" value="NZ_VZUS01000001.1"/>
</dbReference>
<accession>A0A643K3C2</accession>
<dbReference type="AlphaFoldDB" id="A0A643K3C2"/>
<evidence type="ECO:0000313" key="2">
    <source>
        <dbReference type="EMBL" id="KAB1189167.1"/>
    </source>
</evidence>
<reference evidence="2" key="1">
    <citation type="submission" date="2019-09" db="EMBL/GenBank/DDBJ databases">
        <title>Genomic analysis of Haloferax sp. CBA1149.</title>
        <authorList>
            <person name="Roh S.W."/>
        </authorList>
    </citation>
    <scope>NUCLEOTIDE SEQUENCE</scope>
    <source>
        <strain evidence="2">CBA1149</strain>
    </source>
</reference>
<gene>
    <name evidence="2" type="ORF">Hfx1149_14425</name>
</gene>
<protein>
    <submittedName>
        <fullName evidence="2">Uncharacterized protein</fullName>
    </submittedName>
</protein>
<name>A0A643K3C2_9EURY</name>
<evidence type="ECO:0000256" key="1">
    <source>
        <dbReference type="SAM" id="MobiDB-lite"/>
    </source>
</evidence>
<organism evidence="2">
    <name type="scientific">Haloferax sp. CBA1149</name>
    <dbReference type="NCBI Taxonomy" id="2650753"/>
    <lineage>
        <taxon>Archaea</taxon>
        <taxon>Methanobacteriati</taxon>
        <taxon>Methanobacteriota</taxon>
        <taxon>Stenosarchaea group</taxon>
        <taxon>Halobacteria</taxon>
        <taxon>Halobacteriales</taxon>
        <taxon>Haloferacaceae</taxon>
        <taxon>Haloferax</taxon>
    </lineage>
</organism>
<proteinExistence type="predicted"/>
<sequence length="86" mass="9259">MTHGTPYEQTDDFSQTADRTDADISSLEDDAAIGNRRETSTATPTNGRPDGRVVQDVLSLPTAVHPDPRASVYSSLDIARGTIRAE</sequence>
<dbReference type="EMBL" id="VZUS01000001">
    <property type="protein sequence ID" value="KAB1189167.1"/>
    <property type="molecule type" value="Genomic_DNA"/>
</dbReference>